<organism evidence="1">
    <name type="scientific">Sarcoptes scabiei</name>
    <name type="common">Itch mite</name>
    <name type="synonym">Acarus scabiei</name>
    <dbReference type="NCBI Taxonomy" id="52283"/>
    <lineage>
        <taxon>Eukaryota</taxon>
        <taxon>Metazoa</taxon>
        <taxon>Ecdysozoa</taxon>
        <taxon>Arthropoda</taxon>
        <taxon>Chelicerata</taxon>
        <taxon>Arachnida</taxon>
        <taxon>Acari</taxon>
        <taxon>Acariformes</taxon>
        <taxon>Sarcoptiformes</taxon>
        <taxon>Astigmata</taxon>
        <taxon>Psoroptidia</taxon>
        <taxon>Sarcoptoidea</taxon>
        <taxon>Sarcoptidae</taxon>
        <taxon>Sarcoptinae</taxon>
        <taxon>Sarcoptes</taxon>
    </lineage>
</organism>
<reference evidence="2" key="3">
    <citation type="submission" date="2022-06" db="UniProtKB">
        <authorList>
            <consortium name="EnsemblMetazoa"/>
        </authorList>
    </citation>
    <scope>IDENTIFICATION</scope>
</reference>
<keyword evidence="3" id="KW-1185">Reference proteome</keyword>
<accession>A0A834R615</accession>
<dbReference type="Proteomes" id="UP000070412">
    <property type="component" value="Unassembled WGS sequence"/>
</dbReference>
<evidence type="ECO:0000313" key="1">
    <source>
        <dbReference type="EMBL" id="KAF7489727.1"/>
    </source>
</evidence>
<proteinExistence type="predicted"/>
<gene>
    <name evidence="1" type="ORF">SSS_2500</name>
</gene>
<reference evidence="1" key="2">
    <citation type="submission" date="2020-01" db="EMBL/GenBank/DDBJ databases">
        <authorList>
            <person name="Korhonen P.K.K."/>
            <person name="Guangxu M.G."/>
            <person name="Wang T.W."/>
            <person name="Stroehlein A.J.S."/>
            <person name="Young N.D."/>
            <person name="Ang C.-S.A."/>
            <person name="Fernando D.W.F."/>
            <person name="Lu H.L."/>
            <person name="Taylor S.T."/>
            <person name="Ehtesham M.E.M."/>
            <person name="Najaraj S.H.N."/>
            <person name="Harsha G.H.G."/>
            <person name="Madugundu A.M."/>
            <person name="Renuse S.R."/>
            <person name="Holt D.H."/>
            <person name="Pandey A.P."/>
            <person name="Papenfuss A.P."/>
            <person name="Gasser R.B.G."/>
            <person name="Fischer K.F."/>
        </authorList>
    </citation>
    <scope>NUCLEOTIDE SEQUENCE</scope>
    <source>
        <strain evidence="1">SSS_KF_BRIS2020</strain>
    </source>
</reference>
<sequence>MSDNLANLRNYKIQLRQVEMSLKTDPDMKISKTSRDLISSRDITSDGQCTVMFTHNKKRFSEVCLVGLLKPLGKKRSFNNTKTMLIPLRNPYSAITTKFRSLICFDIVYKSIFEKLSRWSHRSCNNDQSVQKQQEQREASRRKQQNAVKEEYIRFARFRRWSRWGCTCGVADRPMTEYQQQSSTLFLETIIGFT</sequence>
<reference evidence="3" key="1">
    <citation type="journal article" date="2020" name="PLoS Negl. Trop. Dis.">
        <title>High-quality nuclear genome for Sarcoptes scabiei-A critical resource for a neglected parasite.</title>
        <authorList>
            <person name="Korhonen P.K."/>
            <person name="Gasser R.B."/>
            <person name="Ma G."/>
            <person name="Wang T."/>
            <person name="Stroehlein A.J."/>
            <person name="Young N.D."/>
            <person name="Ang C.S."/>
            <person name="Fernando D.D."/>
            <person name="Lu H.C."/>
            <person name="Taylor S."/>
            <person name="Reynolds S.L."/>
            <person name="Mofiz E."/>
            <person name="Najaraj S.H."/>
            <person name="Gowda H."/>
            <person name="Madugundu A."/>
            <person name="Renuse S."/>
            <person name="Holt D."/>
            <person name="Pandey A."/>
            <person name="Papenfuss A.T."/>
            <person name="Fischer K."/>
        </authorList>
    </citation>
    <scope>NUCLEOTIDE SEQUENCE [LARGE SCALE GENOMIC DNA]</scope>
</reference>
<evidence type="ECO:0000313" key="3">
    <source>
        <dbReference type="Proteomes" id="UP000070412"/>
    </source>
</evidence>
<dbReference type="AlphaFoldDB" id="A0A834R615"/>
<dbReference type="EMBL" id="WVUK01000064">
    <property type="protein sequence ID" value="KAF7489727.1"/>
    <property type="molecule type" value="Genomic_DNA"/>
</dbReference>
<dbReference type="OrthoDB" id="79171at2759"/>
<name>A0A834R615_SARSC</name>
<dbReference type="EnsemblMetazoa" id="SSS_2500s_mrna">
    <property type="protein sequence ID" value="KAF7489727.1"/>
    <property type="gene ID" value="SSS_2500"/>
</dbReference>
<evidence type="ECO:0000313" key="2">
    <source>
        <dbReference type="EnsemblMetazoa" id="KAF7489727.1"/>
    </source>
</evidence>
<protein>
    <submittedName>
        <fullName evidence="1 2">Uncharacterized protein</fullName>
    </submittedName>
</protein>